<accession>A0A4R8ZU88</accession>
<dbReference type="InterPro" id="IPR003779">
    <property type="entry name" value="CMD-like"/>
</dbReference>
<proteinExistence type="predicted"/>
<sequence>MAQSSVGQAEIDRQAAALMVGLPAGPPLDAMTETLIGLAIRASAMSLDVDGSRRYIERALAGGSTFAQVQEVITLVSGTGVHSFFEATRILDSLVTEPGAPPWDDERQRLWDTYVGEGGRWATMQEEIPGFLAALNRMSPEAFEAFFLFCAVPWRSRHLSNLTKELISVAVDANPSHRYLPGMRLHLRNAIRLGAGRAALEHTLRIAAVGPAPHGVL</sequence>
<dbReference type="InterPro" id="IPR029032">
    <property type="entry name" value="AhpD-like"/>
</dbReference>
<dbReference type="Proteomes" id="UP000297447">
    <property type="component" value="Unassembled WGS sequence"/>
</dbReference>
<dbReference type="RefSeq" id="WP_134520890.1">
    <property type="nucleotide sequence ID" value="NZ_SOHE01000078.1"/>
</dbReference>
<dbReference type="GO" id="GO:0051920">
    <property type="term" value="F:peroxiredoxin activity"/>
    <property type="evidence" value="ECO:0007669"/>
    <property type="project" value="InterPro"/>
</dbReference>
<comment type="caution">
    <text evidence="2">The sequence shown here is derived from an EMBL/GenBank/DDBJ whole genome shotgun (WGS) entry which is preliminary data.</text>
</comment>
<evidence type="ECO:0000259" key="1">
    <source>
        <dbReference type="Pfam" id="PF02627"/>
    </source>
</evidence>
<dbReference type="OrthoDB" id="3824300at2"/>
<evidence type="ECO:0000313" key="2">
    <source>
        <dbReference type="EMBL" id="TFD45973.1"/>
    </source>
</evidence>
<dbReference type="Pfam" id="PF02627">
    <property type="entry name" value="CMD"/>
    <property type="match status" value="1"/>
</dbReference>
<dbReference type="SUPFAM" id="SSF69118">
    <property type="entry name" value="AhpD-like"/>
    <property type="match status" value="1"/>
</dbReference>
<dbReference type="EMBL" id="SOHE01000078">
    <property type="protein sequence ID" value="TFD45973.1"/>
    <property type="molecule type" value="Genomic_DNA"/>
</dbReference>
<dbReference type="PANTHER" id="PTHR33930:SF2">
    <property type="entry name" value="BLR3452 PROTEIN"/>
    <property type="match status" value="1"/>
</dbReference>
<evidence type="ECO:0000313" key="3">
    <source>
        <dbReference type="Proteomes" id="UP000297447"/>
    </source>
</evidence>
<organism evidence="2 3">
    <name type="scientific">Cryobacterium frigoriphilum</name>
    <dbReference type="NCBI Taxonomy" id="1259150"/>
    <lineage>
        <taxon>Bacteria</taxon>
        <taxon>Bacillati</taxon>
        <taxon>Actinomycetota</taxon>
        <taxon>Actinomycetes</taxon>
        <taxon>Micrococcales</taxon>
        <taxon>Microbacteriaceae</taxon>
        <taxon>Cryobacterium</taxon>
    </lineage>
</organism>
<keyword evidence="3" id="KW-1185">Reference proteome</keyword>
<gene>
    <name evidence="2" type="ORF">E3T55_17855</name>
</gene>
<feature type="domain" description="Carboxymuconolactone decarboxylase-like" evidence="1">
    <location>
        <begin position="140"/>
        <end position="209"/>
    </location>
</feature>
<dbReference type="PANTHER" id="PTHR33930">
    <property type="entry name" value="ALKYL HYDROPEROXIDE REDUCTASE AHPD"/>
    <property type="match status" value="1"/>
</dbReference>
<name>A0A4R8ZU88_9MICO</name>
<reference evidence="2 3" key="1">
    <citation type="submission" date="2019-03" db="EMBL/GenBank/DDBJ databases">
        <title>Genomics of glacier-inhabiting Cryobacterium strains.</title>
        <authorList>
            <person name="Liu Q."/>
            <person name="Xin Y.-H."/>
        </authorList>
    </citation>
    <scope>NUCLEOTIDE SEQUENCE [LARGE SCALE GENOMIC DNA]</scope>
    <source>
        <strain evidence="2 3">Hh14</strain>
    </source>
</reference>
<dbReference type="AlphaFoldDB" id="A0A4R8ZU88"/>
<dbReference type="Gene3D" id="1.20.1290.10">
    <property type="entry name" value="AhpD-like"/>
    <property type="match status" value="1"/>
</dbReference>
<protein>
    <submittedName>
        <fullName evidence="2">Carboxymuconolactone decarboxylase family protein</fullName>
    </submittedName>
</protein>